<accession>A0A427T6N3</accession>
<organism evidence="1 2">
    <name type="scientific">Amycolatopsis eburnea</name>
    <dbReference type="NCBI Taxonomy" id="2267691"/>
    <lineage>
        <taxon>Bacteria</taxon>
        <taxon>Bacillati</taxon>
        <taxon>Actinomycetota</taxon>
        <taxon>Actinomycetes</taxon>
        <taxon>Pseudonocardiales</taxon>
        <taxon>Pseudonocardiaceae</taxon>
        <taxon>Amycolatopsis</taxon>
    </lineage>
</organism>
<gene>
    <name evidence="1" type="ORF">EIY87_23710</name>
</gene>
<name>A0A427T6N3_9PSEU</name>
<proteinExistence type="predicted"/>
<protein>
    <submittedName>
        <fullName evidence="1">Uncharacterized protein</fullName>
    </submittedName>
</protein>
<dbReference type="OrthoDB" id="4261481at2"/>
<dbReference type="RefSeq" id="WP_125311890.1">
    <property type="nucleotide sequence ID" value="NZ_RSEC01000053.1"/>
</dbReference>
<reference evidence="1 2" key="1">
    <citation type="submission" date="2018-12" db="EMBL/GenBank/DDBJ databases">
        <title>Amycolatopsis eburnea sp. nov. actinomycete associate with arbuscular mycorrhiza fungal spore.</title>
        <authorList>
            <person name="Lumyong S."/>
            <person name="Chaiya L."/>
        </authorList>
    </citation>
    <scope>NUCLEOTIDE SEQUENCE [LARGE SCALE GENOMIC DNA]</scope>
    <source>
        <strain evidence="1 2">GLM-1</strain>
    </source>
</reference>
<dbReference type="AlphaFoldDB" id="A0A427T6N3"/>
<sequence>MEVPEERSGSMVLRAWLEGGEPGALRVRILSTVGTDEARPVAVTSREAVHAAVQSWLDELGAGPMTFS</sequence>
<evidence type="ECO:0000313" key="1">
    <source>
        <dbReference type="EMBL" id="RSD15390.1"/>
    </source>
</evidence>
<evidence type="ECO:0000313" key="2">
    <source>
        <dbReference type="Proteomes" id="UP000267081"/>
    </source>
</evidence>
<keyword evidence="2" id="KW-1185">Reference proteome</keyword>
<dbReference type="Proteomes" id="UP000267081">
    <property type="component" value="Unassembled WGS sequence"/>
</dbReference>
<comment type="caution">
    <text evidence="1">The sequence shown here is derived from an EMBL/GenBank/DDBJ whole genome shotgun (WGS) entry which is preliminary data.</text>
</comment>
<dbReference type="EMBL" id="RSEC01000053">
    <property type="protein sequence ID" value="RSD15390.1"/>
    <property type="molecule type" value="Genomic_DNA"/>
</dbReference>